<dbReference type="InterPro" id="IPR027417">
    <property type="entry name" value="P-loop_NTPase"/>
</dbReference>
<dbReference type="PROSITE" id="PS50966">
    <property type="entry name" value="ZF_SWIM"/>
    <property type="match status" value="1"/>
</dbReference>
<gene>
    <name evidence="7" type="ORF">PAT3040_03773</name>
</gene>
<dbReference type="Pfam" id="PF00271">
    <property type="entry name" value="Helicase_C"/>
    <property type="match status" value="1"/>
</dbReference>
<dbReference type="InterPro" id="IPR038718">
    <property type="entry name" value="SNF2-like_sf"/>
</dbReference>
<dbReference type="SMART" id="SM00487">
    <property type="entry name" value="DEXDc"/>
    <property type="match status" value="1"/>
</dbReference>
<feature type="domain" description="SWIM-type" evidence="4">
    <location>
        <begin position="50"/>
        <end position="89"/>
    </location>
</feature>
<dbReference type="InterPro" id="IPR001650">
    <property type="entry name" value="Helicase_C-like"/>
</dbReference>
<feature type="region of interest" description="Disordered" evidence="3">
    <location>
        <begin position="280"/>
        <end position="301"/>
    </location>
</feature>
<dbReference type="RefSeq" id="WP_108993985.1">
    <property type="nucleotide sequence ID" value="NZ_BDQX01000196.1"/>
</dbReference>
<organism evidence="7 8">
    <name type="scientific">Paenibacillus agaridevorans</name>
    <dbReference type="NCBI Taxonomy" id="171404"/>
    <lineage>
        <taxon>Bacteria</taxon>
        <taxon>Bacillati</taxon>
        <taxon>Bacillota</taxon>
        <taxon>Bacilli</taxon>
        <taxon>Bacillales</taxon>
        <taxon>Paenibacillaceae</taxon>
        <taxon>Paenibacillus</taxon>
    </lineage>
</organism>
<keyword evidence="1" id="KW-0378">Hydrolase</keyword>
<dbReference type="InterPro" id="IPR013663">
    <property type="entry name" value="Helicase_SWF/SNF/SWI_bac"/>
</dbReference>
<dbReference type="PROSITE" id="PS51192">
    <property type="entry name" value="HELICASE_ATP_BIND_1"/>
    <property type="match status" value="1"/>
</dbReference>
<keyword evidence="2" id="KW-0862">Zinc</keyword>
<evidence type="ECO:0000259" key="6">
    <source>
        <dbReference type="PROSITE" id="PS51194"/>
    </source>
</evidence>
<evidence type="ECO:0000259" key="5">
    <source>
        <dbReference type="PROSITE" id="PS51192"/>
    </source>
</evidence>
<dbReference type="GO" id="GO:0016787">
    <property type="term" value="F:hydrolase activity"/>
    <property type="evidence" value="ECO:0007669"/>
    <property type="project" value="UniProtKB-KW"/>
</dbReference>
<dbReference type="CDD" id="cd18793">
    <property type="entry name" value="SF2_C_SNF"/>
    <property type="match status" value="1"/>
</dbReference>
<evidence type="ECO:0000259" key="4">
    <source>
        <dbReference type="PROSITE" id="PS50966"/>
    </source>
</evidence>
<evidence type="ECO:0000256" key="2">
    <source>
        <dbReference type="PROSITE-ProRule" id="PRU00325"/>
    </source>
</evidence>
<keyword evidence="2" id="KW-0479">Metal-binding</keyword>
<evidence type="ECO:0000256" key="1">
    <source>
        <dbReference type="ARBA" id="ARBA00022801"/>
    </source>
</evidence>
<dbReference type="PROSITE" id="PS51194">
    <property type="entry name" value="HELICASE_CTER"/>
    <property type="match status" value="1"/>
</dbReference>
<comment type="caution">
    <text evidence="7">The sequence shown here is derived from an EMBL/GenBank/DDBJ whole genome shotgun (WGS) entry which is preliminary data.</text>
</comment>
<dbReference type="AlphaFoldDB" id="A0A2R5ER29"/>
<dbReference type="FunFam" id="3.40.50.300:FF:000533">
    <property type="entry name" value="Helicase, Snf2 family"/>
    <property type="match status" value="1"/>
</dbReference>
<dbReference type="Pfam" id="PF08455">
    <property type="entry name" value="SNF2_assoc"/>
    <property type="match status" value="1"/>
</dbReference>
<dbReference type="InterPro" id="IPR014001">
    <property type="entry name" value="Helicase_ATP-bd"/>
</dbReference>
<name>A0A2R5ER29_9BACL</name>
<dbReference type="SMART" id="SM00490">
    <property type="entry name" value="HELICc"/>
    <property type="match status" value="1"/>
</dbReference>
<dbReference type="InterPro" id="IPR000330">
    <property type="entry name" value="SNF2_N"/>
</dbReference>
<keyword evidence="7" id="KW-0547">Nucleotide-binding</keyword>
<dbReference type="Proteomes" id="UP000245202">
    <property type="component" value="Unassembled WGS sequence"/>
</dbReference>
<dbReference type="Gene3D" id="3.40.50.10810">
    <property type="entry name" value="Tandem AAA-ATPase domain"/>
    <property type="match status" value="1"/>
</dbReference>
<sequence length="1134" mass="125868">MSVSLTRNQIINLCGLDNYEKGAAYASEGKVSVERSGSRYSATVSASRPYVVHVRLGTGGSVEPECGCLSSLAEDQHCKHIAAALISIVEASRKGRLRTKPAESAGAKIYLQSAPDRELVEHLLGLFGEDTSVPVSFGSPLRDDRMALNVEFGILLLPARDGRHTISLDMKIGLQKLHPVQHLAGFLSSVEEQRECQTAKSFRYTPKQHRFSPQDEPVIEALVSSLREDERYRSAMASGALPSLGQGQEGNERFLVVPPHSWARLLTVLSQASNAKTEVFGAQGRERSRPSTFGKPVPGPSHGRLPLQFKLDRSHEDDGYSLTASGIREAIVLEVYGMAFMGGVFYPLPSARLVQLAKLKRLLFSGIRDTADDESVTIAAEQIDRFMDKVVPSLTKLGELQLAPAVADRIWVQPLKARLYLDRIRGRLLAGLEFQYGDIIINPLENGDKPRGSERILMRDSEKEKEILRLFQQEGFVKTEGGYVMEGDDDEFLFLHEIVPQLEKLLTVYATAAVKLRILNETIPPKLSLTWDEKTDWLEFKFKMDGISAQEIKAVVEAVEAKKPYYKLATGALLPLRTEAFEAMLRVMNGVGLHHLALHGDMARVPIGKAAALLDMPGSDAVKLGRSLKELLDSLRDPERLDFPLPEALGGILRDYQKTGYQWMKTLAAYRFGGILADEMGLGKTIQSIAFLLSVADDIRASGRPALIVCPASLMYNWRGELTRFAPGLRTVIADGSKEERLDALDWTIAGGDSAGGGVSRGKPDFDKDGEGDGRPDVVIVSYPLLRRDWETYAAHSFHTLILDEAQAFKNVNTQTAGAVRSLKAEYRFALTGTPIENRLDELWSIFRAVFPALFPDPRGFGELTREEVARRSRPFLMRRLKSEVLKELPEKIETLQSSELLPEQKKLYAAYLAKLREDSLKHLDNGDEFGKARIRILAGITRLRQLCCHPALFVEGYQGSSAKFEQLLELVDQCRSAGRRALVFSQFTEMLGLISRELGYKGVPYFYLDGSTPAAERVELCSRFNEGERDLFLLSLKAGGTGLNLTGADTVILYDLWWNPAVEQQAADRAHRIGQRNVVQIIRLVSEGTVEDKMVELQQRKLTLIDDVLSQDGLSSSSLTEADLRELLSLGNR</sequence>
<dbReference type="GO" id="GO:0008270">
    <property type="term" value="F:zinc ion binding"/>
    <property type="evidence" value="ECO:0007669"/>
    <property type="project" value="UniProtKB-KW"/>
</dbReference>
<keyword evidence="7" id="KW-0347">Helicase</keyword>
<accession>A0A2R5ER29</accession>
<dbReference type="Gene3D" id="3.40.50.300">
    <property type="entry name" value="P-loop containing nucleotide triphosphate hydrolases"/>
    <property type="match status" value="1"/>
</dbReference>
<keyword evidence="7" id="KW-0067">ATP-binding</keyword>
<dbReference type="InterPro" id="IPR007527">
    <property type="entry name" value="Znf_SWIM"/>
</dbReference>
<evidence type="ECO:0000313" key="7">
    <source>
        <dbReference type="EMBL" id="GBG09140.1"/>
    </source>
</evidence>
<keyword evidence="2" id="KW-0863">Zinc-finger</keyword>
<evidence type="ECO:0000256" key="3">
    <source>
        <dbReference type="SAM" id="MobiDB-lite"/>
    </source>
</evidence>
<dbReference type="EMBL" id="BDQX01000196">
    <property type="protein sequence ID" value="GBG09140.1"/>
    <property type="molecule type" value="Genomic_DNA"/>
</dbReference>
<dbReference type="Pfam" id="PF00176">
    <property type="entry name" value="SNF2-rel_dom"/>
    <property type="match status" value="1"/>
</dbReference>
<reference evidence="7 8" key="1">
    <citation type="submission" date="2017-08" db="EMBL/GenBank/DDBJ databases">
        <title>Substantial Increase in Enzyme Production by Combined Drug-Resistance Mutations in Paenibacillus agaridevorans.</title>
        <authorList>
            <person name="Tanaka Y."/>
            <person name="Funane K."/>
            <person name="Hosaka T."/>
            <person name="Shiwa Y."/>
            <person name="Fujita N."/>
            <person name="Miyazaki T."/>
            <person name="Yoshikawa H."/>
            <person name="Murakami K."/>
            <person name="Kasahara K."/>
            <person name="Inaoka T."/>
            <person name="Hiraga Y."/>
            <person name="Ochi K."/>
        </authorList>
    </citation>
    <scope>NUCLEOTIDE SEQUENCE [LARGE SCALE GENOMIC DNA]</scope>
    <source>
        <strain evidence="7 8">T-3040</strain>
    </source>
</reference>
<proteinExistence type="predicted"/>
<dbReference type="InterPro" id="IPR049730">
    <property type="entry name" value="SNF2/RAD54-like_C"/>
</dbReference>
<dbReference type="SUPFAM" id="SSF52540">
    <property type="entry name" value="P-loop containing nucleoside triphosphate hydrolases"/>
    <property type="match status" value="2"/>
</dbReference>
<dbReference type="GO" id="GO:0004386">
    <property type="term" value="F:helicase activity"/>
    <property type="evidence" value="ECO:0007669"/>
    <property type="project" value="UniProtKB-KW"/>
</dbReference>
<feature type="domain" description="Helicase C-terminal" evidence="6">
    <location>
        <begin position="967"/>
        <end position="1126"/>
    </location>
</feature>
<dbReference type="GO" id="GO:0005524">
    <property type="term" value="F:ATP binding"/>
    <property type="evidence" value="ECO:0007669"/>
    <property type="project" value="InterPro"/>
</dbReference>
<protein>
    <submittedName>
        <fullName evidence="7">Helicase SNF</fullName>
    </submittedName>
</protein>
<keyword evidence="8" id="KW-1185">Reference proteome</keyword>
<feature type="domain" description="Helicase ATP-binding" evidence="5">
    <location>
        <begin position="665"/>
        <end position="853"/>
    </location>
</feature>
<evidence type="ECO:0000313" key="8">
    <source>
        <dbReference type="Proteomes" id="UP000245202"/>
    </source>
</evidence>
<dbReference type="PANTHER" id="PTHR10799">
    <property type="entry name" value="SNF2/RAD54 HELICASE FAMILY"/>
    <property type="match status" value="1"/>
</dbReference>